<evidence type="ECO:0000256" key="2">
    <source>
        <dbReference type="ARBA" id="ARBA00022786"/>
    </source>
</evidence>
<dbReference type="Pfam" id="PF24503">
    <property type="entry name" value="DUF7590"/>
    <property type="match status" value="1"/>
</dbReference>
<feature type="region of interest" description="Disordered" evidence="3">
    <location>
        <begin position="1"/>
        <end position="33"/>
    </location>
</feature>
<dbReference type="GO" id="GO:0006511">
    <property type="term" value="P:ubiquitin-dependent protein catabolic process"/>
    <property type="evidence" value="ECO:0007669"/>
    <property type="project" value="InterPro"/>
</dbReference>
<organism evidence="7 8">
    <name type="scientific">Genlisea aurea</name>
    <dbReference type="NCBI Taxonomy" id="192259"/>
    <lineage>
        <taxon>Eukaryota</taxon>
        <taxon>Viridiplantae</taxon>
        <taxon>Streptophyta</taxon>
        <taxon>Embryophyta</taxon>
        <taxon>Tracheophyta</taxon>
        <taxon>Spermatophyta</taxon>
        <taxon>Magnoliopsida</taxon>
        <taxon>eudicotyledons</taxon>
        <taxon>Gunneridae</taxon>
        <taxon>Pentapetalae</taxon>
        <taxon>asterids</taxon>
        <taxon>lamiids</taxon>
        <taxon>Lamiales</taxon>
        <taxon>Lentibulariaceae</taxon>
        <taxon>Genlisea</taxon>
    </lineage>
</organism>
<dbReference type="InterPro" id="IPR055417">
    <property type="entry name" value="UFD1_N1"/>
</dbReference>
<dbReference type="PANTHER" id="PTHR12555">
    <property type="entry name" value="UBIQUITIN FUSION DEGRADATON PROTEIN 1"/>
    <property type="match status" value="1"/>
</dbReference>
<feature type="compositionally biased region" description="Basic residues" evidence="3">
    <location>
        <begin position="391"/>
        <end position="400"/>
    </location>
</feature>
<dbReference type="AlphaFoldDB" id="S8E5T8"/>
<evidence type="ECO:0000259" key="5">
    <source>
        <dbReference type="Pfam" id="PF24503"/>
    </source>
</evidence>
<keyword evidence="2" id="KW-0833">Ubl conjugation pathway</keyword>
<dbReference type="InterPro" id="IPR056012">
    <property type="entry name" value="DUF7590"/>
</dbReference>
<name>S8E5T8_9LAMI</name>
<dbReference type="PANTHER" id="PTHR12555:SF27">
    <property type="entry name" value="UBIQUITIN FUSION DEGRADATION UFD1 FAMILY PROTEIN"/>
    <property type="match status" value="1"/>
</dbReference>
<dbReference type="InterPro" id="IPR004854">
    <property type="entry name" value="Ufd1-like"/>
</dbReference>
<dbReference type="SUPFAM" id="SSF89260">
    <property type="entry name" value="Collagen-binding domain"/>
    <property type="match status" value="1"/>
</dbReference>
<evidence type="ECO:0000259" key="6">
    <source>
        <dbReference type="Pfam" id="PF24842"/>
    </source>
</evidence>
<keyword evidence="8" id="KW-1185">Reference proteome</keyword>
<dbReference type="Pfam" id="PF03152">
    <property type="entry name" value="UFD1_N1"/>
    <property type="match status" value="1"/>
</dbReference>
<proteinExistence type="inferred from homology"/>
<accession>S8E5T8</accession>
<dbReference type="Gene3D" id="2.60.120.380">
    <property type="match status" value="1"/>
</dbReference>
<dbReference type="InterPro" id="IPR042299">
    <property type="entry name" value="Ufd1-like_Nn"/>
</dbReference>
<feature type="domain" description="DUF7590" evidence="5">
    <location>
        <begin position="278"/>
        <end position="357"/>
    </location>
</feature>
<dbReference type="Gene3D" id="2.40.40.50">
    <property type="entry name" value="Ubiquitin fusion degradation protein UFD1, N-terminal domain"/>
    <property type="match status" value="1"/>
</dbReference>
<dbReference type="EMBL" id="AUSU01001374">
    <property type="protein sequence ID" value="EPS71173.1"/>
    <property type="molecule type" value="Genomic_DNA"/>
</dbReference>
<evidence type="ECO:0000313" key="8">
    <source>
        <dbReference type="Proteomes" id="UP000015453"/>
    </source>
</evidence>
<sequence>MDFELRRAREKLEKEQRERKERARRKLESEREAKQEAILRRQAIEEVQRGRRMIAAEAEAKANQLEEESLVAGRGVKFSRILEAVPYQGIGDKIKLPPSCFRELSEKGAFDKGPLHFSLSLIHQESPSGSQTSENGMIRTTHAGVLEFTTEEGFVSLPQHCWNNLFFPSAGGASSSGLVEVRYVWLPKGSYAKLQSVEMGFSDIPNHKAVLETSLRQHATLSQGDTLTVAHGVLTYHLRILELKPSSSISVLETDIEVDIIGPESASDERDQYVLKPLVVGKPEQGFVEEGNYAYYKFTVAEDASKLTINLESQTREGDVDLYVSRHPLLFPTQHRHVWSSHDVGSKSLVLTSEDRNFGPGTYSIAVFGFKGTSKYQLSIKKVEEEDGSSSHRKPGHHHALSSDGVVDSVVCGNCRRPIPSRTIGLHEAYCRRHNVVCGHEGCGIVVRVEEAGDHLHCEKCGAGLHRGEVEKHSKVFHEPLRCPCGILLEKEHMV</sequence>
<comment type="similarity">
    <text evidence="1">Belongs to the UFD1 family.</text>
</comment>
<evidence type="ECO:0000256" key="3">
    <source>
        <dbReference type="SAM" id="MobiDB-lite"/>
    </source>
</evidence>
<feature type="domain" description="Ubiquitin fusion degradation protein UFD1 N-terminal subdomain 2" evidence="6">
    <location>
        <begin position="188"/>
        <end position="263"/>
    </location>
</feature>
<dbReference type="GO" id="GO:0031593">
    <property type="term" value="F:polyubiquitin modification-dependent protein binding"/>
    <property type="evidence" value="ECO:0007669"/>
    <property type="project" value="TreeGrafter"/>
</dbReference>
<evidence type="ECO:0000313" key="7">
    <source>
        <dbReference type="EMBL" id="EPS71173.1"/>
    </source>
</evidence>
<evidence type="ECO:0000259" key="4">
    <source>
        <dbReference type="Pfam" id="PF03152"/>
    </source>
</evidence>
<reference evidence="7 8" key="1">
    <citation type="journal article" date="2013" name="BMC Genomics">
        <title>The miniature genome of a carnivorous plant Genlisea aurea contains a low number of genes and short non-coding sequences.</title>
        <authorList>
            <person name="Leushkin E.V."/>
            <person name="Sutormin R.A."/>
            <person name="Nabieva E.R."/>
            <person name="Penin A.A."/>
            <person name="Kondrashov A.S."/>
            <person name="Logacheva M.D."/>
        </authorList>
    </citation>
    <scope>NUCLEOTIDE SEQUENCE [LARGE SCALE GENOMIC DNA]</scope>
</reference>
<protein>
    <submittedName>
        <fullName evidence="7">Uncharacterized protein</fullName>
    </submittedName>
</protein>
<feature type="region of interest" description="Disordered" evidence="3">
    <location>
        <begin position="383"/>
        <end position="402"/>
    </location>
</feature>
<dbReference type="Pfam" id="PF24842">
    <property type="entry name" value="UFD1_N2"/>
    <property type="match status" value="1"/>
</dbReference>
<comment type="caution">
    <text evidence="7">The sequence shown here is derived from an EMBL/GenBank/DDBJ whole genome shotgun (WGS) entry which is preliminary data.</text>
</comment>
<feature type="non-terminal residue" evidence="7">
    <location>
        <position position="495"/>
    </location>
</feature>
<dbReference type="OrthoDB" id="422728at2759"/>
<evidence type="ECO:0000256" key="1">
    <source>
        <dbReference type="ARBA" id="ARBA00006043"/>
    </source>
</evidence>
<dbReference type="InterPro" id="IPR055418">
    <property type="entry name" value="UFD1_N2"/>
</dbReference>
<dbReference type="Gene3D" id="3.10.330.10">
    <property type="match status" value="1"/>
</dbReference>
<dbReference type="GO" id="GO:0034098">
    <property type="term" value="C:VCP-NPL4-UFD1 AAA ATPase complex"/>
    <property type="evidence" value="ECO:0007669"/>
    <property type="project" value="TreeGrafter"/>
</dbReference>
<gene>
    <name evidence="7" type="ORF">M569_03586</name>
</gene>
<feature type="domain" description="Ubiquitin fusion degradation protein UFD1 N-terminal subdomain 1" evidence="4">
    <location>
        <begin position="90"/>
        <end position="186"/>
    </location>
</feature>
<dbReference type="Pfam" id="PF23580">
    <property type="entry name" value="Znf_XAF1_N"/>
    <property type="match status" value="1"/>
</dbReference>
<dbReference type="Proteomes" id="UP000015453">
    <property type="component" value="Unassembled WGS sequence"/>
</dbReference>
<dbReference type="GO" id="GO:0036503">
    <property type="term" value="P:ERAD pathway"/>
    <property type="evidence" value="ECO:0007669"/>
    <property type="project" value="TreeGrafter"/>
</dbReference>